<evidence type="ECO:0000256" key="1">
    <source>
        <dbReference type="HAMAP-Rule" id="MF_00386"/>
    </source>
</evidence>
<gene>
    <name evidence="3" type="primary">yidD</name>
    <name evidence="3" type="ORF">EMQ25_07935</name>
</gene>
<sequence length="183" mass="20204">MRARADDDGHRRAQHSRCAGRRNAPGAGRDGSDAEGGRRAAHRGALDGPALSRTGAGLPQPACVDAPRLRGGGGGARYDRKPVAVDRIWRVIDLPFKLLAYGLITIYRYTLSAFVGRTCRHAPSCSEFTRDAIWRHGFWPGGWMGLARLTRCRPGGTHGFDPVPETLPATGRWYRPWAYGRWR</sequence>
<keyword evidence="4" id="KW-1185">Reference proteome</keyword>
<accession>A0A433XGA1</accession>
<dbReference type="Proteomes" id="UP000281547">
    <property type="component" value="Unassembled WGS sequence"/>
</dbReference>
<dbReference type="Pfam" id="PF01809">
    <property type="entry name" value="YidD"/>
    <property type="match status" value="1"/>
</dbReference>
<comment type="caution">
    <text evidence="3">The sequence shown here is derived from an EMBL/GenBank/DDBJ whole genome shotgun (WGS) entry which is preliminary data.</text>
</comment>
<evidence type="ECO:0000256" key="2">
    <source>
        <dbReference type="SAM" id="MobiDB-lite"/>
    </source>
</evidence>
<keyword evidence="1" id="KW-0472">Membrane</keyword>
<feature type="compositionally biased region" description="Basic and acidic residues" evidence="2">
    <location>
        <begin position="1"/>
        <end position="11"/>
    </location>
</feature>
<keyword evidence="1" id="KW-1003">Cell membrane</keyword>
<organism evidence="3 4">
    <name type="scientific">Arsenicitalea aurantiaca</name>
    <dbReference type="NCBI Taxonomy" id="1783274"/>
    <lineage>
        <taxon>Bacteria</taxon>
        <taxon>Pseudomonadati</taxon>
        <taxon>Pseudomonadota</taxon>
        <taxon>Alphaproteobacteria</taxon>
        <taxon>Hyphomicrobiales</taxon>
        <taxon>Devosiaceae</taxon>
        <taxon>Arsenicitalea</taxon>
    </lineage>
</organism>
<dbReference type="HAMAP" id="MF_00386">
    <property type="entry name" value="UPF0161_YidD"/>
    <property type="match status" value="1"/>
</dbReference>
<dbReference type="SMART" id="SM01234">
    <property type="entry name" value="Haemolytic"/>
    <property type="match status" value="1"/>
</dbReference>
<comment type="similarity">
    <text evidence="1">Belongs to the UPF0161 family.</text>
</comment>
<dbReference type="EMBL" id="RZNJ01000002">
    <property type="protein sequence ID" value="RUT33044.1"/>
    <property type="molecule type" value="Genomic_DNA"/>
</dbReference>
<comment type="function">
    <text evidence="1">Could be involved in insertion of integral membrane proteins into the membrane.</text>
</comment>
<dbReference type="GO" id="GO:0005886">
    <property type="term" value="C:plasma membrane"/>
    <property type="evidence" value="ECO:0007669"/>
    <property type="project" value="UniProtKB-SubCell"/>
</dbReference>
<protein>
    <recommendedName>
        <fullName evidence="1">Putative membrane protein insertion efficiency factor</fullName>
    </recommendedName>
</protein>
<dbReference type="NCBIfam" id="TIGR00278">
    <property type="entry name" value="membrane protein insertion efficiency factor YidD"/>
    <property type="match status" value="1"/>
</dbReference>
<dbReference type="PANTHER" id="PTHR33383:SF1">
    <property type="entry name" value="MEMBRANE PROTEIN INSERTION EFFICIENCY FACTOR-RELATED"/>
    <property type="match status" value="1"/>
</dbReference>
<dbReference type="InterPro" id="IPR002696">
    <property type="entry name" value="Membr_insert_effic_factor_YidD"/>
</dbReference>
<comment type="subcellular location">
    <subcellularLocation>
        <location evidence="1">Cell membrane</location>
        <topology evidence="1">Peripheral membrane protein</topology>
        <orientation evidence="1">Cytoplasmic side</orientation>
    </subcellularLocation>
</comment>
<reference evidence="3 4" key="1">
    <citation type="journal article" date="2016" name="Int. J. Syst. Evol. Microbiol.">
        <title>Arsenicitalea aurantiaca gen. nov., sp. nov., a new member of the family Hyphomicrobiaceae, isolated from high-arsenic sediment.</title>
        <authorList>
            <person name="Mu Y."/>
            <person name="Zhou L."/>
            <person name="Zeng X.C."/>
            <person name="Liu L."/>
            <person name="Pan Y."/>
            <person name="Chen X."/>
            <person name="Wang J."/>
            <person name="Li S."/>
            <person name="Li W.J."/>
            <person name="Wang Y."/>
        </authorList>
    </citation>
    <scope>NUCLEOTIDE SEQUENCE [LARGE SCALE GENOMIC DNA]</scope>
    <source>
        <strain evidence="3 4">42-50</strain>
    </source>
</reference>
<dbReference type="PANTHER" id="PTHR33383">
    <property type="entry name" value="MEMBRANE PROTEIN INSERTION EFFICIENCY FACTOR-RELATED"/>
    <property type="match status" value="1"/>
</dbReference>
<name>A0A433XGA1_9HYPH</name>
<feature type="region of interest" description="Disordered" evidence="2">
    <location>
        <begin position="1"/>
        <end position="75"/>
    </location>
</feature>
<proteinExistence type="inferred from homology"/>
<evidence type="ECO:0000313" key="4">
    <source>
        <dbReference type="Proteomes" id="UP000281547"/>
    </source>
</evidence>
<evidence type="ECO:0000313" key="3">
    <source>
        <dbReference type="EMBL" id="RUT33044.1"/>
    </source>
</evidence>
<dbReference type="OrthoDB" id="9801753at2"/>
<dbReference type="AlphaFoldDB" id="A0A433XGA1"/>